<dbReference type="Proteomes" id="UP000217257">
    <property type="component" value="Chromosome"/>
</dbReference>
<dbReference type="PANTHER" id="PTHR44591">
    <property type="entry name" value="STRESS RESPONSE REGULATOR PROTEIN 1"/>
    <property type="match status" value="1"/>
</dbReference>
<dbReference type="InterPro" id="IPR036188">
    <property type="entry name" value="FAD/NAD-bd_sf"/>
</dbReference>
<dbReference type="SUPFAM" id="SSF52172">
    <property type="entry name" value="CheY-like"/>
    <property type="match status" value="1"/>
</dbReference>
<evidence type="ECO:0000313" key="7">
    <source>
        <dbReference type="Proteomes" id="UP000217257"/>
    </source>
</evidence>
<dbReference type="EMBL" id="CP022098">
    <property type="protein sequence ID" value="ATB39705.1"/>
    <property type="molecule type" value="Genomic_DNA"/>
</dbReference>
<accession>A0A250J706</accession>
<reference evidence="6 7" key="1">
    <citation type="submission" date="2017-06" db="EMBL/GenBank/DDBJ databases">
        <title>Sequencing and comparative analysis of myxobacterial genomes.</title>
        <authorList>
            <person name="Rupp O."/>
            <person name="Goesmann A."/>
            <person name="Sogaard-Andersen L."/>
        </authorList>
    </citation>
    <scope>NUCLEOTIDE SEQUENCE [LARGE SCALE GENOMIC DNA]</scope>
    <source>
        <strain evidence="6 7">DSM 52655</strain>
    </source>
</reference>
<evidence type="ECO:0000256" key="2">
    <source>
        <dbReference type="PROSITE-ProRule" id="PRU00169"/>
    </source>
</evidence>
<feature type="modified residue" description="4-aspartylphosphate" evidence="2">
    <location>
        <position position="492"/>
    </location>
</feature>
<dbReference type="AlphaFoldDB" id="A0A250J706"/>
<dbReference type="GO" id="GO:0000160">
    <property type="term" value="P:phosphorelay signal transduction system"/>
    <property type="evidence" value="ECO:0007669"/>
    <property type="project" value="InterPro"/>
</dbReference>
<proteinExistence type="predicted"/>
<dbReference type="Gene3D" id="3.40.50.2300">
    <property type="match status" value="1"/>
</dbReference>
<dbReference type="InterPro" id="IPR001789">
    <property type="entry name" value="Sig_transdc_resp-reg_receiver"/>
</dbReference>
<dbReference type="InterPro" id="IPR011006">
    <property type="entry name" value="CheY-like_superfamily"/>
</dbReference>
<feature type="transmembrane region" description="Helical" evidence="4">
    <location>
        <begin position="20"/>
        <end position="38"/>
    </location>
</feature>
<evidence type="ECO:0000313" key="6">
    <source>
        <dbReference type="EMBL" id="ATB39705.1"/>
    </source>
</evidence>
<evidence type="ECO:0000256" key="4">
    <source>
        <dbReference type="SAM" id="Phobius"/>
    </source>
</evidence>
<keyword evidence="1 2" id="KW-0597">Phosphoprotein</keyword>
<evidence type="ECO:0000256" key="3">
    <source>
        <dbReference type="SAM" id="MobiDB-lite"/>
    </source>
</evidence>
<organism evidence="6 7">
    <name type="scientific">Cystobacter fuscus</name>
    <dbReference type="NCBI Taxonomy" id="43"/>
    <lineage>
        <taxon>Bacteria</taxon>
        <taxon>Pseudomonadati</taxon>
        <taxon>Myxococcota</taxon>
        <taxon>Myxococcia</taxon>
        <taxon>Myxococcales</taxon>
        <taxon>Cystobacterineae</taxon>
        <taxon>Archangiaceae</taxon>
        <taxon>Cystobacter</taxon>
    </lineage>
</organism>
<name>A0A250J706_9BACT</name>
<dbReference type="KEGG" id="cfus:CYFUS_005153"/>
<sequence length="582" mass="61060">MDGGARARMSGSRLASGSRVAIVGGGIAGAGLAASLIFNGRARGCALDVRVYESTDPDSVAPPAILTPECRSRLAALGARVPQEWRVHELRGVELLSHGQREVMPASAGGLWVVDAWPQGQGGLALVREALAGTATSQGARFVPRRVERVEHLPSAPDAPAVVRKNGPLVVRAQGSGERFHAVALATGAGASLGDSFFPGFQPAPSVAAVQARLRLPSPRMGPPPLARLWMSPLPSVDGLVLLPGAHSVYALAYGPAVTPADLCQALMMAARDGLVEEGFELLALETTRLPYGPGRSLVAPGQLVVGAAAFGHPLQVGLSDTLASCSRAAVALLDAGLEAPALERRYVRDGLGDLLDDAAAGARAVTWLRRAGRRAPQAFLTARHRVAAAGTVGSGVLGLPAPSPQVLLSVARWAGIRETMSSWVRTAVEPLPTTIPTMEPDLYYIVDDDPDQREAMTQLLESTGAHVVAFADELALFCAVARRPPTAILLDVVLHWVDGLRLCEGLKQHPLTRDTRVVVMSGMNRPHVRQRALDAGAEAFLPKPVDPERLLRQLMGLVPPTSSAPTEAPLDSAGETGRYAS</sequence>
<dbReference type="PANTHER" id="PTHR44591:SF3">
    <property type="entry name" value="RESPONSE REGULATORY DOMAIN-CONTAINING PROTEIN"/>
    <property type="match status" value="1"/>
</dbReference>
<dbReference type="CDD" id="cd00156">
    <property type="entry name" value="REC"/>
    <property type="match status" value="1"/>
</dbReference>
<dbReference type="InterPro" id="IPR050595">
    <property type="entry name" value="Bact_response_regulator"/>
</dbReference>
<dbReference type="Pfam" id="PF00072">
    <property type="entry name" value="Response_reg"/>
    <property type="match status" value="1"/>
</dbReference>
<protein>
    <recommendedName>
        <fullName evidence="5">Response regulatory domain-containing protein</fullName>
    </recommendedName>
</protein>
<keyword evidence="4" id="KW-0472">Membrane</keyword>
<feature type="region of interest" description="Disordered" evidence="3">
    <location>
        <begin position="559"/>
        <end position="582"/>
    </location>
</feature>
<evidence type="ECO:0000256" key="1">
    <source>
        <dbReference type="ARBA" id="ARBA00022553"/>
    </source>
</evidence>
<feature type="domain" description="Response regulatory" evidence="5">
    <location>
        <begin position="443"/>
        <end position="559"/>
    </location>
</feature>
<dbReference type="PROSITE" id="PS50110">
    <property type="entry name" value="RESPONSE_REGULATORY"/>
    <property type="match status" value="1"/>
</dbReference>
<gene>
    <name evidence="6" type="ORF">CYFUS_005153</name>
</gene>
<dbReference type="SUPFAM" id="SSF51905">
    <property type="entry name" value="FAD/NAD(P)-binding domain"/>
    <property type="match status" value="1"/>
</dbReference>
<dbReference type="SMART" id="SM00448">
    <property type="entry name" value="REC"/>
    <property type="match status" value="1"/>
</dbReference>
<keyword evidence="4" id="KW-1133">Transmembrane helix</keyword>
<evidence type="ECO:0000259" key="5">
    <source>
        <dbReference type="PROSITE" id="PS50110"/>
    </source>
</evidence>
<keyword evidence="4" id="KW-0812">Transmembrane</keyword>